<reference evidence="1" key="1">
    <citation type="journal article" date="2020" name="Phytopathology">
        <title>Genome Sequence Resources of Colletotrichum truncatum, C. plurivorum, C. musicola, and C. sojae: Four Species Pathogenic to Soybean (Glycine max).</title>
        <authorList>
            <person name="Rogerio F."/>
            <person name="Boufleur T.R."/>
            <person name="Ciampi-Guillardi M."/>
            <person name="Sukno S.A."/>
            <person name="Thon M.R."/>
            <person name="Massola Junior N.S."/>
            <person name="Baroncelli R."/>
        </authorList>
    </citation>
    <scope>NUCLEOTIDE SEQUENCE</scope>
    <source>
        <strain evidence="1">LFN0074</strain>
    </source>
</reference>
<sequence>MEYLNWSYERYLNTFPAHNHFAFSVILVAHAGSDTPEVLLTLAGNNTISQPLAFLYHADDTPLNLIIARVANVVDVQITESHILTAFEPLRGGYMPYGPQVLHVDVVAIPEIAMSRVPNDEAFRSRHLWATRGRFELWYWARFRQSWAERSVRQTFDWVSQHQDLIRSILGVTLRPPLPSPVR</sequence>
<protein>
    <submittedName>
        <fullName evidence="1">Uncharacterized protein</fullName>
    </submittedName>
</protein>
<name>A0A8H6ILC5_9PEZI</name>
<organism evidence="1 2">
    <name type="scientific">Colletotrichum musicola</name>
    <dbReference type="NCBI Taxonomy" id="2175873"/>
    <lineage>
        <taxon>Eukaryota</taxon>
        <taxon>Fungi</taxon>
        <taxon>Dikarya</taxon>
        <taxon>Ascomycota</taxon>
        <taxon>Pezizomycotina</taxon>
        <taxon>Sordariomycetes</taxon>
        <taxon>Hypocreomycetidae</taxon>
        <taxon>Glomerellales</taxon>
        <taxon>Glomerellaceae</taxon>
        <taxon>Colletotrichum</taxon>
        <taxon>Colletotrichum orchidearum species complex</taxon>
    </lineage>
</organism>
<dbReference type="AlphaFoldDB" id="A0A8H6ILC5"/>
<accession>A0A8H6ILC5</accession>
<keyword evidence="2" id="KW-1185">Reference proteome</keyword>
<gene>
    <name evidence="1" type="ORF">CMUS01_16656</name>
</gene>
<dbReference type="EMBL" id="WIGM01002115">
    <property type="protein sequence ID" value="KAF6783750.1"/>
    <property type="molecule type" value="Genomic_DNA"/>
</dbReference>
<evidence type="ECO:0000313" key="1">
    <source>
        <dbReference type="EMBL" id="KAF6783750.1"/>
    </source>
</evidence>
<comment type="caution">
    <text evidence="1">The sequence shown here is derived from an EMBL/GenBank/DDBJ whole genome shotgun (WGS) entry which is preliminary data.</text>
</comment>
<evidence type="ECO:0000313" key="2">
    <source>
        <dbReference type="Proteomes" id="UP000639643"/>
    </source>
</evidence>
<proteinExistence type="predicted"/>
<dbReference type="Proteomes" id="UP000639643">
    <property type="component" value="Unassembled WGS sequence"/>
</dbReference>